<dbReference type="RefSeq" id="WP_129385172.1">
    <property type="nucleotide sequence ID" value="NZ_CP035494.1"/>
</dbReference>
<dbReference type="Proteomes" id="UP000293995">
    <property type="component" value="Chromosome"/>
</dbReference>
<dbReference type="InterPro" id="IPR005583">
    <property type="entry name" value="YaaA"/>
</dbReference>
<dbReference type="PANTHER" id="PTHR30283:SF4">
    <property type="entry name" value="PEROXIDE STRESS RESISTANCE PROTEIN YAAA"/>
    <property type="match status" value="1"/>
</dbReference>
<dbReference type="GO" id="GO:0033194">
    <property type="term" value="P:response to hydroperoxide"/>
    <property type="evidence" value="ECO:0007669"/>
    <property type="project" value="TreeGrafter"/>
</dbReference>
<dbReference type="GO" id="GO:0005829">
    <property type="term" value="C:cytosol"/>
    <property type="evidence" value="ECO:0007669"/>
    <property type="project" value="TreeGrafter"/>
</dbReference>
<evidence type="ECO:0000313" key="2">
    <source>
        <dbReference type="Proteomes" id="UP000293995"/>
    </source>
</evidence>
<name>A0A4P6ECH4_9MICO</name>
<organism evidence="1 2">
    <name type="scientific">Microbacterium protaetiae</name>
    <dbReference type="NCBI Taxonomy" id="2509458"/>
    <lineage>
        <taxon>Bacteria</taxon>
        <taxon>Bacillati</taxon>
        <taxon>Actinomycetota</taxon>
        <taxon>Actinomycetes</taxon>
        <taxon>Micrococcales</taxon>
        <taxon>Microbacteriaceae</taxon>
        <taxon>Microbacterium</taxon>
    </lineage>
</organism>
<accession>A0A4P6ECH4</accession>
<dbReference type="OrthoDB" id="3210767at2"/>
<dbReference type="KEGG" id="mprt:ET475_00940"/>
<protein>
    <submittedName>
        <fullName evidence="1">Peroxide stress protein YaaA</fullName>
    </submittedName>
</protein>
<reference evidence="1 2" key="1">
    <citation type="submission" date="2019-01" db="EMBL/GenBank/DDBJ databases">
        <title>Genome sequencing of strain DFW100M-13.</title>
        <authorList>
            <person name="Heo J."/>
            <person name="Kim S.-J."/>
            <person name="Kim J.-S."/>
            <person name="Hong S.-B."/>
            <person name="Kwon S.-W."/>
        </authorList>
    </citation>
    <scope>NUCLEOTIDE SEQUENCE [LARGE SCALE GENOMIC DNA]</scope>
    <source>
        <strain evidence="1 2">DFW100M-13</strain>
    </source>
</reference>
<dbReference type="EMBL" id="CP035494">
    <property type="protein sequence ID" value="QAY58709.1"/>
    <property type="molecule type" value="Genomic_DNA"/>
</dbReference>
<dbReference type="Pfam" id="PF03883">
    <property type="entry name" value="H2O2_YaaD"/>
    <property type="match status" value="1"/>
</dbReference>
<gene>
    <name evidence="1" type="primary">yaaA</name>
    <name evidence="1" type="ORF">ET475_00940</name>
</gene>
<dbReference type="AlphaFoldDB" id="A0A4P6ECH4"/>
<proteinExistence type="predicted"/>
<sequence length="249" mass="26380">MLILLPPSETKRSGGRRSSLRLDALALAQLAPQRAQVIDALVSLAADEEESARILKLSPRQRGDIAHNAALRTGPTMPAVDRYTGVLYDALDASGLDAAARRWLGAHVLIHSAPFGPVAALDAIPAYRLAAGTTLPGLPPLRRVWADAVTAAIAQRAPSFVLDLRSEAYAALGPIPAGTPHAYLRVVTDGADGTTRALNHFNKHAKGELVRQLATDRPRIASIDTLRRWADAAGVVLREGAAGELDLVV</sequence>
<evidence type="ECO:0000313" key="1">
    <source>
        <dbReference type="EMBL" id="QAY58709.1"/>
    </source>
</evidence>
<dbReference type="PANTHER" id="PTHR30283">
    <property type="entry name" value="PEROXIDE STRESS RESPONSE PROTEIN YAAA"/>
    <property type="match status" value="1"/>
</dbReference>
<keyword evidence="2" id="KW-1185">Reference proteome</keyword>